<evidence type="ECO:0000256" key="1">
    <source>
        <dbReference type="ARBA" id="ARBA00022801"/>
    </source>
</evidence>
<feature type="binding site" evidence="2">
    <location>
        <position position="36"/>
    </location>
    <ligand>
        <name>substrate</name>
    </ligand>
</feature>
<dbReference type="PROSITE" id="PS51462">
    <property type="entry name" value="NUDIX"/>
    <property type="match status" value="1"/>
</dbReference>
<comment type="cofactor">
    <cofactor evidence="3">
        <name>Mg(2+)</name>
        <dbReference type="ChEBI" id="CHEBI:18420"/>
    </cofactor>
    <text evidence="3">Binds 1 Mg(2+) ion per subunit.</text>
</comment>
<feature type="domain" description="Nudix hydrolase" evidence="4">
    <location>
        <begin position="2"/>
        <end position="142"/>
    </location>
</feature>
<dbReference type="Pfam" id="PF00293">
    <property type="entry name" value="NUDIX"/>
    <property type="match status" value="1"/>
</dbReference>
<dbReference type="CDD" id="cd04664">
    <property type="entry name" value="NUDIX_DHNTPase_like"/>
    <property type="match status" value="1"/>
</dbReference>
<dbReference type="GO" id="GO:0046656">
    <property type="term" value="P:folic acid biosynthetic process"/>
    <property type="evidence" value="ECO:0007669"/>
    <property type="project" value="InterPro"/>
</dbReference>
<dbReference type="PROSITE" id="PS00893">
    <property type="entry name" value="NUDIX_BOX"/>
    <property type="match status" value="1"/>
</dbReference>
<keyword evidence="6" id="KW-1185">Reference proteome</keyword>
<dbReference type="InterPro" id="IPR000086">
    <property type="entry name" value="NUDIX_hydrolase_dom"/>
</dbReference>
<feature type="binding site" evidence="3">
    <location>
        <position position="56"/>
    </location>
    <ligand>
        <name>Mg(2+)</name>
        <dbReference type="ChEBI" id="CHEBI:18420"/>
    </ligand>
</feature>
<dbReference type="InterPro" id="IPR015797">
    <property type="entry name" value="NUDIX_hydrolase-like_dom_sf"/>
</dbReference>
<dbReference type="RefSeq" id="WP_066609387.1">
    <property type="nucleotide sequence ID" value="NZ_LQQU01000002.1"/>
</dbReference>
<dbReference type="SUPFAM" id="SSF55811">
    <property type="entry name" value="Nudix"/>
    <property type="match status" value="1"/>
</dbReference>
<keyword evidence="3" id="KW-0460">Magnesium</keyword>
<organism evidence="5 6">
    <name type="scientific">Crenobacter luteus</name>
    <dbReference type="NCBI Taxonomy" id="1452487"/>
    <lineage>
        <taxon>Bacteria</taxon>
        <taxon>Pseudomonadati</taxon>
        <taxon>Pseudomonadota</taxon>
        <taxon>Betaproteobacteria</taxon>
        <taxon>Neisseriales</taxon>
        <taxon>Neisseriaceae</taxon>
        <taxon>Crenobacter</taxon>
    </lineage>
</organism>
<feature type="binding site" evidence="2">
    <location>
        <position position="131"/>
    </location>
    <ligand>
        <name>substrate</name>
    </ligand>
</feature>
<sequence length="150" mass="17266">MSYKQPVSVLVVIYTPQLDVLLIERADKAGYWQSVTGSREGEETLAETARRELYEETGLDASRYLLEDWRYTNTYEIFDHWRARYAPGTTHNVEHVFGLRLPSRLPVTLAPGEHVAYQWLPWREALDRVFSPSNADAIARLPARVSVCAR</sequence>
<proteinExistence type="predicted"/>
<feature type="binding site" evidence="3">
    <location>
        <position position="113"/>
    </location>
    <ligand>
        <name>Mg(2+)</name>
        <dbReference type="ChEBI" id="CHEBI:18420"/>
    </ligand>
</feature>
<dbReference type="Gene3D" id="3.90.79.10">
    <property type="entry name" value="Nucleoside Triphosphate Pyrophosphohydrolase"/>
    <property type="match status" value="1"/>
</dbReference>
<dbReference type="OrthoDB" id="7066556at2"/>
<feature type="binding site" evidence="2">
    <location>
        <position position="25"/>
    </location>
    <ligand>
        <name>substrate</name>
    </ligand>
</feature>
<keyword evidence="1" id="KW-0378">Hydrolase</keyword>
<evidence type="ECO:0000313" key="6">
    <source>
        <dbReference type="Proteomes" id="UP000076625"/>
    </source>
</evidence>
<dbReference type="InterPro" id="IPR003564">
    <property type="entry name" value="DHNTPase"/>
</dbReference>
<evidence type="ECO:0000313" key="5">
    <source>
        <dbReference type="EMBL" id="KZE35203.1"/>
    </source>
</evidence>
<dbReference type="GO" id="GO:0019177">
    <property type="term" value="F:dihydroneopterin triphosphate pyrophosphohydrolase activity"/>
    <property type="evidence" value="ECO:0007669"/>
    <property type="project" value="InterPro"/>
</dbReference>
<dbReference type="GO" id="GO:0008828">
    <property type="term" value="F:dATP diphosphatase activity"/>
    <property type="evidence" value="ECO:0007669"/>
    <property type="project" value="InterPro"/>
</dbReference>
<name>A0A161SF31_9NEIS</name>
<feature type="binding site" evidence="2">
    <location>
        <position position="4"/>
    </location>
    <ligand>
        <name>substrate</name>
    </ligand>
</feature>
<evidence type="ECO:0000256" key="2">
    <source>
        <dbReference type="PIRSR" id="PIRSR603564-1"/>
    </source>
</evidence>
<gene>
    <name evidence="5" type="ORF">AVW16_04030</name>
</gene>
<feature type="binding site" evidence="3">
    <location>
        <position position="52"/>
    </location>
    <ligand>
        <name>Mg(2+)</name>
        <dbReference type="ChEBI" id="CHEBI:18420"/>
    </ligand>
</feature>
<evidence type="ECO:0000256" key="3">
    <source>
        <dbReference type="PIRSR" id="PIRSR603564-2"/>
    </source>
</evidence>
<keyword evidence="3" id="KW-0479">Metal-binding</keyword>
<dbReference type="AlphaFoldDB" id="A0A161SF31"/>
<dbReference type="EMBL" id="LQQU01000002">
    <property type="protein sequence ID" value="KZE35203.1"/>
    <property type="molecule type" value="Genomic_DNA"/>
</dbReference>
<dbReference type="GO" id="GO:0046872">
    <property type="term" value="F:metal ion binding"/>
    <property type="evidence" value="ECO:0007669"/>
    <property type="project" value="UniProtKB-KW"/>
</dbReference>
<protein>
    <submittedName>
        <fullName evidence="5">Dihydroneopterin triphosphate diphosphatase</fullName>
    </submittedName>
</protein>
<reference evidence="6" key="1">
    <citation type="submission" date="2016-01" db="EMBL/GenBank/DDBJ databases">
        <title>Draft genome of Chromobacterium sp. F49.</title>
        <authorList>
            <person name="Hong K.W."/>
        </authorList>
    </citation>
    <scope>NUCLEOTIDE SEQUENCE [LARGE SCALE GENOMIC DNA]</scope>
    <source>
        <strain evidence="6">CN10</strain>
    </source>
</reference>
<accession>A0A161SF31</accession>
<dbReference type="PANTHER" id="PTHR43736:SF1">
    <property type="entry name" value="DIHYDRONEOPTERIN TRIPHOSPHATE DIPHOSPHATASE"/>
    <property type="match status" value="1"/>
</dbReference>
<dbReference type="PRINTS" id="PR01404">
    <property type="entry name" value="NPPPHYDRLASE"/>
</dbReference>
<evidence type="ECO:0000259" key="4">
    <source>
        <dbReference type="PROSITE" id="PS51462"/>
    </source>
</evidence>
<comment type="caution">
    <text evidence="5">The sequence shown here is derived from an EMBL/GenBank/DDBJ whole genome shotgun (WGS) entry which is preliminary data.</text>
</comment>
<dbReference type="NCBIfam" id="NF006961">
    <property type="entry name" value="PRK09438.1"/>
    <property type="match status" value="1"/>
</dbReference>
<dbReference type="InterPro" id="IPR020084">
    <property type="entry name" value="NUDIX_hydrolase_CS"/>
</dbReference>
<dbReference type="Proteomes" id="UP000076625">
    <property type="component" value="Unassembled WGS sequence"/>
</dbReference>
<dbReference type="STRING" id="1452487.AVW16_04030"/>
<dbReference type="PANTHER" id="PTHR43736">
    <property type="entry name" value="ADP-RIBOSE PYROPHOSPHATASE"/>
    <property type="match status" value="1"/>
</dbReference>